<dbReference type="Gene3D" id="1.10.10.10">
    <property type="entry name" value="Winged helix-like DNA-binding domain superfamily/Winged helix DNA-binding domain"/>
    <property type="match status" value="1"/>
</dbReference>
<dbReference type="Proteomes" id="UP000611500">
    <property type="component" value="Unassembled WGS sequence"/>
</dbReference>
<dbReference type="Pfam" id="PF00126">
    <property type="entry name" value="HTH_1"/>
    <property type="match status" value="1"/>
</dbReference>
<evidence type="ECO:0000259" key="5">
    <source>
        <dbReference type="PROSITE" id="PS50931"/>
    </source>
</evidence>
<dbReference type="GO" id="GO:0006351">
    <property type="term" value="P:DNA-templated transcription"/>
    <property type="evidence" value="ECO:0007669"/>
    <property type="project" value="TreeGrafter"/>
</dbReference>
<name>A0A8J3H4M6_9RHOB</name>
<proteinExistence type="inferred from homology"/>
<keyword evidence="7" id="KW-1185">Reference proteome</keyword>
<dbReference type="InterPro" id="IPR005119">
    <property type="entry name" value="LysR_subst-bd"/>
</dbReference>
<dbReference type="Pfam" id="PF03466">
    <property type="entry name" value="LysR_substrate"/>
    <property type="match status" value="1"/>
</dbReference>
<comment type="caution">
    <text evidence="6">The sequence shown here is derived from an EMBL/GenBank/DDBJ whole genome shotgun (WGS) entry which is preliminary data.</text>
</comment>
<dbReference type="SUPFAM" id="SSF53850">
    <property type="entry name" value="Periplasmic binding protein-like II"/>
    <property type="match status" value="1"/>
</dbReference>
<evidence type="ECO:0000256" key="3">
    <source>
        <dbReference type="ARBA" id="ARBA00023125"/>
    </source>
</evidence>
<reference evidence="6" key="2">
    <citation type="submission" date="2020-09" db="EMBL/GenBank/DDBJ databases">
        <authorList>
            <person name="Sun Q."/>
            <person name="Zhou Y."/>
        </authorList>
    </citation>
    <scope>NUCLEOTIDE SEQUENCE</scope>
    <source>
        <strain evidence="6">CGMCC 1.7081</strain>
    </source>
</reference>
<accession>A0A8J3H4M6</accession>
<dbReference type="GO" id="GO:0003700">
    <property type="term" value="F:DNA-binding transcription factor activity"/>
    <property type="evidence" value="ECO:0007669"/>
    <property type="project" value="InterPro"/>
</dbReference>
<dbReference type="GO" id="GO:0043565">
    <property type="term" value="F:sequence-specific DNA binding"/>
    <property type="evidence" value="ECO:0007669"/>
    <property type="project" value="TreeGrafter"/>
</dbReference>
<evidence type="ECO:0000313" key="7">
    <source>
        <dbReference type="Proteomes" id="UP000611500"/>
    </source>
</evidence>
<evidence type="ECO:0000256" key="1">
    <source>
        <dbReference type="ARBA" id="ARBA00009437"/>
    </source>
</evidence>
<dbReference type="InterPro" id="IPR036388">
    <property type="entry name" value="WH-like_DNA-bd_sf"/>
</dbReference>
<protein>
    <submittedName>
        <fullName evidence="6">LysR family transcriptional regulator</fullName>
    </submittedName>
</protein>
<organism evidence="6 7">
    <name type="scientific">Pseudodonghicola xiamenensis</name>
    <dbReference type="NCBI Taxonomy" id="337702"/>
    <lineage>
        <taxon>Bacteria</taxon>
        <taxon>Pseudomonadati</taxon>
        <taxon>Pseudomonadota</taxon>
        <taxon>Alphaproteobacteria</taxon>
        <taxon>Rhodobacterales</taxon>
        <taxon>Paracoccaceae</taxon>
        <taxon>Pseudodonghicola</taxon>
    </lineage>
</organism>
<feature type="domain" description="HTH lysR-type" evidence="5">
    <location>
        <begin position="5"/>
        <end position="62"/>
    </location>
</feature>
<keyword evidence="4" id="KW-0804">Transcription</keyword>
<sequence>MRRLPPLSALPAFEATARLGSVTAAAAELGRTHGAVSKQIHHLSDDLGGALFEKSGNGLRLTPRGERLRRTVTPMLDDLSALAETLRAEQDARYVDLRVSATLASRWLIPRLPDFYARHPEIELRLRMSGPQTPQDSDFDLLISYDRLRGAMREVDQRPLGLAQYGVVCAPDYPLLRQGGVWRAPVRLTQPNALQSWEEWMQLSGHALSSEREEIHAHHFLALGAAVAGLGIALAERRLVDEDLAAGRLVAPLGFVAVADGFRAAVMPRAQARRAVGLFLDWLGEIAGQGG</sequence>
<dbReference type="InterPro" id="IPR036390">
    <property type="entry name" value="WH_DNA-bd_sf"/>
</dbReference>
<keyword evidence="2" id="KW-0805">Transcription regulation</keyword>
<dbReference type="SUPFAM" id="SSF46785">
    <property type="entry name" value="Winged helix' DNA-binding domain"/>
    <property type="match status" value="1"/>
</dbReference>
<dbReference type="EMBL" id="BNAP01000001">
    <property type="protein sequence ID" value="GHG79285.1"/>
    <property type="molecule type" value="Genomic_DNA"/>
</dbReference>
<dbReference type="AlphaFoldDB" id="A0A8J3H4M6"/>
<dbReference type="PROSITE" id="PS50931">
    <property type="entry name" value="HTH_LYSR"/>
    <property type="match status" value="1"/>
</dbReference>
<dbReference type="PANTHER" id="PTHR30537">
    <property type="entry name" value="HTH-TYPE TRANSCRIPTIONAL REGULATOR"/>
    <property type="match status" value="1"/>
</dbReference>
<gene>
    <name evidence="6" type="ORF">GCM10010961_01100</name>
</gene>
<dbReference type="InterPro" id="IPR058163">
    <property type="entry name" value="LysR-type_TF_proteobact-type"/>
</dbReference>
<reference evidence="6" key="1">
    <citation type="journal article" date="2014" name="Int. J. Syst. Evol. Microbiol.">
        <title>Complete genome sequence of Corynebacterium casei LMG S-19264T (=DSM 44701T), isolated from a smear-ripened cheese.</title>
        <authorList>
            <consortium name="US DOE Joint Genome Institute (JGI-PGF)"/>
            <person name="Walter F."/>
            <person name="Albersmeier A."/>
            <person name="Kalinowski J."/>
            <person name="Ruckert C."/>
        </authorList>
    </citation>
    <scope>NUCLEOTIDE SEQUENCE</scope>
    <source>
        <strain evidence="6">CGMCC 1.7081</strain>
    </source>
</reference>
<evidence type="ECO:0000256" key="4">
    <source>
        <dbReference type="ARBA" id="ARBA00023163"/>
    </source>
</evidence>
<comment type="similarity">
    <text evidence="1">Belongs to the LysR transcriptional regulatory family.</text>
</comment>
<keyword evidence="3" id="KW-0238">DNA-binding</keyword>
<dbReference type="InterPro" id="IPR000847">
    <property type="entry name" value="LysR_HTH_N"/>
</dbReference>
<dbReference type="RefSeq" id="WP_028091891.1">
    <property type="nucleotide sequence ID" value="NZ_BNAP01000001.1"/>
</dbReference>
<dbReference type="Gene3D" id="3.40.190.10">
    <property type="entry name" value="Periplasmic binding protein-like II"/>
    <property type="match status" value="2"/>
</dbReference>
<evidence type="ECO:0000313" key="6">
    <source>
        <dbReference type="EMBL" id="GHG79285.1"/>
    </source>
</evidence>
<evidence type="ECO:0000256" key="2">
    <source>
        <dbReference type="ARBA" id="ARBA00023015"/>
    </source>
</evidence>
<dbReference type="PANTHER" id="PTHR30537:SF74">
    <property type="entry name" value="HTH-TYPE TRANSCRIPTIONAL REGULATOR TRPI"/>
    <property type="match status" value="1"/>
</dbReference>